<proteinExistence type="predicted"/>
<keyword evidence="3" id="KW-0804">Transcription</keyword>
<keyword evidence="6" id="KW-1185">Reference proteome</keyword>
<dbReference type="EMBL" id="JAGTXB010000001">
    <property type="protein sequence ID" value="MBS0025758.1"/>
    <property type="molecule type" value="Genomic_DNA"/>
</dbReference>
<dbReference type="SMART" id="SM00342">
    <property type="entry name" value="HTH_ARAC"/>
    <property type="match status" value="1"/>
</dbReference>
<accession>A0ABS5IS30</accession>
<evidence type="ECO:0000256" key="1">
    <source>
        <dbReference type="ARBA" id="ARBA00023015"/>
    </source>
</evidence>
<organism evidence="5 6">
    <name type="scientific">Chitinophaga hostae</name>
    <dbReference type="NCBI Taxonomy" id="2831022"/>
    <lineage>
        <taxon>Bacteria</taxon>
        <taxon>Pseudomonadati</taxon>
        <taxon>Bacteroidota</taxon>
        <taxon>Chitinophagia</taxon>
        <taxon>Chitinophagales</taxon>
        <taxon>Chitinophagaceae</taxon>
        <taxon>Chitinophaga</taxon>
    </lineage>
</organism>
<evidence type="ECO:0000259" key="4">
    <source>
        <dbReference type="PROSITE" id="PS01124"/>
    </source>
</evidence>
<comment type="caution">
    <text evidence="5">The sequence shown here is derived from an EMBL/GenBank/DDBJ whole genome shotgun (WGS) entry which is preliminary data.</text>
</comment>
<keyword evidence="2" id="KW-0238">DNA-binding</keyword>
<dbReference type="Pfam" id="PF12833">
    <property type="entry name" value="HTH_18"/>
    <property type="match status" value="1"/>
</dbReference>
<name>A0ABS5IS30_9BACT</name>
<dbReference type="Pfam" id="PF20240">
    <property type="entry name" value="DUF6597"/>
    <property type="match status" value="1"/>
</dbReference>
<dbReference type="Proteomes" id="UP000676386">
    <property type="component" value="Unassembled WGS sequence"/>
</dbReference>
<dbReference type="InterPro" id="IPR018060">
    <property type="entry name" value="HTH_AraC"/>
</dbReference>
<evidence type="ECO:0000313" key="6">
    <source>
        <dbReference type="Proteomes" id="UP000676386"/>
    </source>
</evidence>
<sequence length="254" mass="28399">MYREINPHPLLAAYVDAYWVAAVTQHSRQRILPDTCADIIFNISRDVIAVADGEQIAPHTAFVVGTMTAFQDSEMPANTAMLGIRFRAGGLNAFTGLPLQLITDGHLSLKETAADWHTTLEPLLAKEISVRGKIHCIENFLLQRLPAAHNNFRKIQHSISLIQQAQGKIPVAALAAGAYMSTRNFERHFLQSVGVSPKTFTRIVRFLEIRRQLKTESHTHLLSLALDNGFYDHAHLTREFKAFSGESPSGYQQR</sequence>
<gene>
    <name evidence="5" type="ORF">KE626_00405</name>
</gene>
<dbReference type="InterPro" id="IPR050204">
    <property type="entry name" value="AraC_XylS_family_regulators"/>
</dbReference>
<dbReference type="PROSITE" id="PS01124">
    <property type="entry name" value="HTH_ARAC_FAMILY_2"/>
    <property type="match status" value="1"/>
</dbReference>
<feature type="domain" description="HTH araC/xylS-type" evidence="4">
    <location>
        <begin position="153"/>
        <end position="254"/>
    </location>
</feature>
<evidence type="ECO:0000256" key="2">
    <source>
        <dbReference type="ARBA" id="ARBA00023125"/>
    </source>
</evidence>
<reference evidence="5 6" key="1">
    <citation type="submission" date="2021-04" db="EMBL/GenBank/DDBJ databases">
        <title>Chitinophaga sp. nov., isolated from the rhizosphere soil.</title>
        <authorList>
            <person name="He S."/>
        </authorList>
    </citation>
    <scope>NUCLEOTIDE SEQUENCE [LARGE SCALE GENOMIC DNA]</scope>
    <source>
        <strain evidence="5 6">2R12</strain>
    </source>
</reference>
<evidence type="ECO:0000313" key="5">
    <source>
        <dbReference type="EMBL" id="MBS0025758.1"/>
    </source>
</evidence>
<protein>
    <submittedName>
        <fullName evidence="5">AraC family transcriptional regulator</fullName>
    </submittedName>
</protein>
<keyword evidence="1" id="KW-0805">Transcription regulation</keyword>
<dbReference type="PANTHER" id="PTHR46796">
    <property type="entry name" value="HTH-TYPE TRANSCRIPTIONAL ACTIVATOR RHAS-RELATED"/>
    <property type="match status" value="1"/>
</dbReference>
<dbReference type="InterPro" id="IPR046532">
    <property type="entry name" value="DUF6597"/>
</dbReference>
<dbReference type="RefSeq" id="WP_211970796.1">
    <property type="nucleotide sequence ID" value="NZ_CBFHAM010000058.1"/>
</dbReference>
<dbReference type="Gene3D" id="1.10.10.60">
    <property type="entry name" value="Homeodomain-like"/>
    <property type="match status" value="1"/>
</dbReference>
<evidence type="ECO:0000256" key="3">
    <source>
        <dbReference type="ARBA" id="ARBA00023163"/>
    </source>
</evidence>